<comment type="caution">
    <text evidence="1">The sequence shown here is derived from an EMBL/GenBank/DDBJ whole genome shotgun (WGS) entry which is preliminary data.</text>
</comment>
<dbReference type="Proteomes" id="UP001186974">
    <property type="component" value="Unassembled WGS sequence"/>
</dbReference>
<name>A0ACC3DTE3_9PEZI</name>
<gene>
    <name evidence="1" type="ORF">LTS18_003791</name>
</gene>
<dbReference type="EMBL" id="JAWDJW010000896">
    <property type="protein sequence ID" value="KAK3079830.1"/>
    <property type="molecule type" value="Genomic_DNA"/>
</dbReference>
<evidence type="ECO:0000313" key="1">
    <source>
        <dbReference type="EMBL" id="KAK3079830.1"/>
    </source>
</evidence>
<reference evidence="1" key="1">
    <citation type="submission" date="2024-09" db="EMBL/GenBank/DDBJ databases">
        <title>Black Yeasts Isolated from many extreme environments.</title>
        <authorList>
            <person name="Coleine C."/>
            <person name="Stajich J.E."/>
            <person name="Selbmann L."/>
        </authorList>
    </citation>
    <scope>NUCLEOTIDE SEQUENCE</scope>
    <source>
        <strain evidence="1">CCFEE 5737</strain>
    </source>
</reference>
<keyword evidence="2" id="KW-1185">Reference proteome</keyword>
<sequence>MHINFSALRTLQVETALEPDALEYLTSSCDFPSLNNVDPGHESLSVIGASSIGLRSGSAQSIHLQPATSFERYTYRAEPQHFRKLYGTPWSYIACATPVFPQNFDRLIHSDQEVKRITDSCPLIEELSLTVPRTRGNAKEVSIYTALDSMRRLTSLSLLLDALDYETFFWVEHDDPEDEVTLIDPTFDEYDQQLLKRFSNTNSYLKPRNGNIRDFFINSALDECLARQIFGSISSGKPNGALPLERLKLRVQPGGHFSPRVITGPFEIYEYLGRSWLLERNPRDDRRDVIEVSEMRRVRGAYSPDRILDDDLRRAAGGVVETFRRLWPERWEGSCWKDDWHGWPLLATIYKAPVNRT</sequence>
<proteinExistence type="predicted"/>
<accession>A0ACC3DTE3</accession>
<evidence type="ECO:0000313" key="2">
    <source>
        <dbReference type="Proteomes" id="UP001186974"/>
    </source>
</evidence>
<protein>
    <submittedName>
        <fullName evidence="1">Uncharacterized protein</fullName>
    </submittedName>
</protein>
<organism evidence="1 2">
    <name type="scientific">Coniosporium uncinatum</name>
    <dbReference type="NCBI Taxonomy" id="93489"/>
    <lineage>
        <taxon>Eukaryota</taxon>
        <taxon>Fungi</taxon>
        <taxon>Dikarya</taxon>
        <taxon>Ascomycota</taxon>
        <taxon>Pezizomycotina</taxon>
        <taxon>Dothideomycetes</taxon>
        <taxon>Dothideomycetes incertae sedis</taxon>
        <taxon>Coniosporium</taxon>
    </lineage>
</organism>